<feature type="DNA-binding region" description="H-T-H motif" evidence="4">
    <location>
        <begin position="33"/>
        <end position="52"/>
    </location>
</feature>
<dbReference type="GO" id="GO:0000976">
    <property type="term" value="F:transcription cis-regulatory region binding"/>
    <property type="evidence" value="ECO:0007669"/>
    <property type="project" value="TreeGrafter"/>
</dbReference>
<keyword evidence="3" id="KW-0804">Transcription</keyword>
<dbReference type="InterPro" id="IPR050109">
    <property type="entry name" value="HTH-type_TetR-like_transc_reg"/>
</dbReference>
<proteinExistence type="predicted"/>
<dbReference type="RefSeq" id="WP_179753604.1">
    <property type="nucleotide sequence ID" value="NZ_JACCBU010000001.1"/>
</dbReference>
<dbReference type="PANTHER" id="PTHR30055">
    <property type="entry name" value="HTH-TYPE TRANSCRIPTIONAL REGULATOR RUTR"/>
    <property type="match status" value="1"/>
</dbReference>
<dbReference type="Pfam" id="PF13305">
    <property type="entry name" value="TetR_C_33"/>
    <property type="match status" value="1"/>
</dbReference>
<keyword evidence="2 4" id="KW-0238">DNA-binding</keyword>
<reference evidence="6 7" key="1">
    <citation type="submission" date="2020-07" db="EMBL/GenBank/DDBJ databases">
        <title>Sequencing the genomes of 1000 actinobacteria strains.</title>
        <authorList>
            <person name="Klenk H.-P."/>
        </authorList>
    </citation>
    <scope>NUCLEOTIDE SEQUENCE [LARGE SCALE GENOMIC DNA]</scope>
    <source>
        <strain evidence="6 7">DSM 22083</strain>
    </source>
</reference>
<evidence type="ECO:0000256" key="4">
    <source>
        <dbReference type="PROSITE-ProRule" id="PRU00335"/>
    </source>
</evidence>
<name>A0A7Y9I9J3_9ACTN</name>
<evidence type="ECO:0000256" key="3">
    <source>
        <dbReference type="ARBA" id="ARBA00023163"/>
    </source>
</evidence>
<dbReference type="GO" id="GO:0003700">
    <property type="term" value="F:DNA-binding transcription factor activity"/>
    <property type="evidence" value="ECO:0007669"/>
    <property type="project" value="TreeGrafter"/>
</dbReference>
<evidence type="ECO:0000313" key="7">
    <source>
        <dbReference type="Proteomes" id="UP000569914"/>
    </source>
</evidence>
<evidence type="ECO:0000259" key="5">
    <source>
        <dbReference type="PROSITE" id="PS50977"/>
    </source>
</evidence>
<accession>A0A7Y9I9J3</accession>
<gene>
    <name evidence="6" type="ORF">BKA15_003981</name>
</gene>
<dbReference type="SUPFAM" id="SSF48498">
    <property type="entry name" value="Tetracyclin repressor-like, C-terminal domain"/>
    <property type="match status" value="1"/>
</dbReference>
<dbReference type="Gene3D" id="1.10.357.10">
    <property type="entry name" value="Tetracycline Repressor, domain 2"/>
    <property type="match status" value="1"/>
</dbReference>
<dbReference type="InterPro" id="IPR025996">
    <property type="entry name" value="MT1864/Rv1816-like_C"/>
</dbReference>
<dbReference type="Proteomes" id="UP000569914">
    <property type="component" value="Unassembled WGS sequence"/>
</dbReference>
<evidence type="ECO:0000256" key="1">
    <source>
        <dbReference type="ARBA" id="ARBA00023015"/>
    </source>
</evidence>
<dbReference type="InterPro" id="IPR036271">
    <property type="entry name" value="Tet_transcr_reg_TetR-rel_C_sf"/>
</dbReference>
<dbReference type="PROSITE" id="PS50977">
    <property type="entry name" value="HTH_TETR_2"/>
    <property type="match status" value="1"/>
</dbReference>
<evidence type="ECO:0000256" key="2">
    <source>
        <dbReference type="ARBA" id="ARBA00023125"/>
    </source>
</evidence>
<evidence type="ECO:0000313" key="6">
    <source>
        <dbReference type="EMBL" id="NYE72652.1"/>
    </source>
</evidence>
<keyword evidence="7" id="KW-1185">Reference proteome</keyword>
<sequence>MEAKVPYHHGSLRRTLIDVAVELIASHGVDGFTLAEAAKRAGVSAAAPYRHFAGKADLLGAIADDGFERLAADLREAVSEQAPDGGLVDLALAYVDFSVREPARFTVMFDAGGRAPRSNAGLAALGVLGGVLESLHARGRLAMPVDTALRATWSLAHGMAVLRLGGMRTIAEEDSPQLRRQVFTAMLAGVLRPD</sequence>
<organism evidence="6 7">
    <name type="scientific">Microlunatus parietis</name>
    <dbReference type="NCBI Taxonomy" id="682979"/>
    <lineage>
        <taxon>Bacteria</taxon>
        <taxon>Bacillati</taxon>
        <taxon>Actinomycetota</taxon>
        <taxon>Actinomycetes</taxon>
        <taxon>Propionibacteriales</taxon>
        <taxon>Propionibacteriaceae</taxon>
        <taxon>Microlunatus</taxon>
    </lineage>
</organism>
<dbReference type="Pfam" id="PF00440">
    <property type="entry name" value="TetR_N"/>
    <property type="match status" value="1"/>
</dbReference>
<feature type="domain" description="HTH tetR-type" evidence="5">
    <location>
        <begin position="10"/>
        <end position="70"/>
    </location>
</feature>
<keyword evidence="1" id="KW-0805">Transcription regulation</keyword>
<protein>
    <submittedName>
        <fullName evidence="6">AcrR family transcriptional regulator</fullName>
    </submittedName>
</protein>
<comment type="caution">
    <text evidence="6">The sequence shown here is derived from an EMBL/GenBank/DDBJ whole genome shotgun (WGS) entry which is preliminary data.</text>
</comment>
<dbReference type="SUPFAM" id="SSF46689">
    <property type="entry name" value="Homeodomain-like"/>
    <property type="match status" value="1"/>
</dbReference>
<dbReference type="InterPro" id="IPR001647">
    <property type="entry name" value="HTH_TetR"/>
</dbReference>
<dbReference type="EMBL" id="JACCBU010000001">
    <property type="protein sequence ID" value="NYE72652.1"/>
    <property type="molecule type" value="Genomic_DNA"/>
</dbReference>
<dbReference type="PANTHER" id="PTHR30055:SF220">
    <property type="entry name" value="TETR-FAMILY REGULATORY PROTEIN"/>
    <property type="match status" value="1"/>
</dbReference>
<dbReference type="InterPro" id="IPR009057">
    <property type="entry name" value="Homeodomain-like_sf"/>
</dbReference>
<dbReference type="PRINTS" id="PR00455">
    <property type="entry name" value="HTHTETR"/>
</dbReference>
<dbReference type="AlphaFoldDB" id="A0A7Y9I9J3"/>